<evidence type="ECO:0000313" key="3">
    <source>
        <dbReference type="Proteomes" id="UP000541444"/>
    </source>
</evidence>
<dbReference type="GO" id="GO:0003735">
    <property type="term" value="F:structural constituent of ribosome"/>
    <property type="evidence" value="ECO:0007669"/>
    <property type="project" value="InterPro"/>
</dbReference>
<comment type="caution">
    <text evidence="2">The sequence shown here is derived from an EMBL/GenBank/DDBJ whole genome shotgun (WGS) entry which is preliminary data.</text>
</comment>
<accession>A0A7J7L9S6</accession>
<dbReference type="PANTHER" id="PTHR10722">
    <property type="entry name" value="60S RIBOSOMAL PROTEIN L19"/>
    <property type="match status" value="1"/>
</dbReference>
<feature type="domain" description="Ribosomal protein L19e C-terminal" evidence="1">
    <location>
        <begin position="50"/>
        <end position="97"/>
    </location>
</feature>
<dbReference type="SUPFAM" id="SSF48140">
    <property type="entry name" value="Ribosomal protein L19 (L19e)"/>
    <property type="match status" value="1"/>
</dbReference>
<protein>
    <recommendedName>
        <fullName evidence="1">Ribosomal protein L19e C-terminal domain-containing protein</fullName>
    </recommendedName>
</protein>
<evidence type="ECO:0000259" key="1">
    <source>
        <dbReference type="Pfam" id="PF25476"/>
    </source>
</evidence>
<dbReference type="GO" id="GO:0003723">
    <property type="term" value="F:RNA binding"/>
    <property type="evidence" value="ECO:0007669"/>
    <property type="project" value="InterPro"/>
</dbReference>
<dbReference type="InterPro" id="IPR035970">
    <property type="entry name" value="60S_ribosomal_eL19_sf"/>
</dbReference>
<organism evidence="2 3">
    <name type="scientific">Kingdonia uniflora</name>
    <dbReference type="NCBI Taxonomy" id="39325"/>
    <lineage>
        <taxon>Eukaryota</taxon>
        <taxon>Viridiplantae</taxon>
        <taxon>Streptophyta</taxon>
        <taxon>Embryophyta</taxon>
        <taxon>Tracheophyta</taxon>
        <taxon>Spermatophyta</taxon>
        <taxon>Magnoliopsida</taxon>
        <taxon>Ranunculales</taxon>
        <taxon>Circaeasteraceae</taxon>
        <taxon>Kingdonia</taxon>
    </lineage>
</organism>
<dbReference type="OrthoDB" id="5407653at2759"/>
<dbReference type="Proteomes" id="UP000541444">
    <property type="component" value="Unassembled WGS sequence"/>
</dbReference>
<sequence length="122" mass="14324">MRSPWPTQDKTLESWSRVVLLSGSRQRSTSALVLAEWRRLRGRVVTLDTVNAKVQGRQGFLPRLCAFRCLLPKYRESKKIDKHMYHDMYMEVKGNVLMASPERKFARREERLAQGPVERSDF</sequence>
<dbReference type="GO" id="GO:0006412">
    <property type="term" value="P:translation"/>
    <property type="evidence" value="ECO:0007669"/>
    <property type="project" value="InterPro"/>
</dbReference>
<evidence type="ECO:0000313" key="2">
    <source>
        <dbReference type="EMBL" id="KAF6139298.1"/>
    </source>
</evidence>
<dbReference type="EMBL" id="JACGCM010002501">
    <property type="protein sequence ID" value="KAF6139298.1"/>
    <property type="molecule type" value="Genomic_DNA"/>
</dbReference>
<dbReference type="Gene3D" id="1.10.1200.240">
    <property type="match status" value="1"/>
</dbReference>
<dbReference type="Pfam" id="PF25476">
    <property type="entry name" value="Ribosomal_L19e_C"/>
    <property type="match status" value="1"/>
</dbReference>
<name>A0A7J7L9S6_9MAGN</name>
<dbReference type="GO" id="GO:0022625">
    <property type="term" value="C:cytosolic large ribosomal subunit"/>
    <property type="evidence" value="ECO:0007669"/>
    <property type="project" value="InterPro"/>
</dbReference>
<keyword evidence="3" id="KW-1185">Reference proteome</keyword>
<proteinExistence type="predicted"/>
<dbReference type="InterPro" id="IPR039547">
    <property type="entry name" value="Ribosomal_eL19"/>
</dbReference>
<dbReference type="AlphaFoldDB" id="A0A7J7L9S6"/>
<dbReference type="InterPro" id="IPR057260">
    <property type="entry name" value="Ribosomal_L19e_C"/>
</dbReference>
<gene>
    <name evidence="2" type="ORF">GIB67_021508</name>
</gene>
<reference evidence="2 3" key="1">
    <citation type="journal article" date="2020" name="IScience">
        <title>Genome Sequencing of the Endangered Kingdonia uniflora (Circaeasteraceae, Ranunculales) Reveals Potential Mechanisms of Evolutionary Specialization.</title>
        <authorList>
            <person name="Sun Y."/>
            <person name="Deng T."/>
            <person name="Zhang A."/>
            <person name="Moore M.J."/>
            <person name="Landis J.B."/>
            <person name="Lin N."/>
            <person name="Zhang H."/>
            <person name="Zhang X."/>
            <person name="Huang J."/>
            <person name="Zhang X."/>
            <person name="Sun H."/>
            <person name="Wang H."/>
        </authorList>
    </citation>
    <scope>NUCLEOTIDE SEQUENCE [LARGE SCALE GENOMIC DNA]</scope>
    <source>
        <strain evidence="2">TB1705</strain>
        <tissue evidence="2">Leaf</tissue>
    </source>
</reference>